<dbReference type="Pfam" id="PF21239">
    <property type="entry name" value="RLMM_N"/>
    <property type="match status" value="1"/>
</dbReference>
<keyword evidence="2" id="KW-0698">rRNA processing</keyword>
<feature type="binding site" evidence="7">
    <location>
        <position position="270"/>
    </location>
    <ligand>
        <name>S-adenosyl-L-methionine</name>
        <dbReference type="ChEBI" id="CHEBI:59789"/>
    </ligand>
</feature>
<keyword evidence="5 7" id="KW-0949">S-adenosyl-L-methionine</keyword>
<protein>
    <submittedName>
        <fullName evidence="11">23S rRNA (Cytidine(2498)-2'-O)-methyltransferase RlmM</fullName>
    </submittedName>
</protein>
<dbReference type="PIRSF" id="PIRSF028774">
    <property type="entry name" value="UCP028774"/>
    <property type="match status" value="1"/>
</dbReference>
<feature type="binding site" evidence="7">
    <location>
        <position position="182"/>
    </location>
    <ligand>
        <name>S-adenosyl-L-methionine</name>
        <dbReference type="ChEBI" id="CHEBI:59789"/>
    </ligand>
</feature>
<dbReference type="Pfam" id="PF01728">
    <property type="entry name" value="FtsJ"/>
    <property type="match status" value="1"/>
</dbReference>
<dbReference type="InterPro" id="IPR048646">
    <property type="entry name" value="RlmM_THUMP-like"/>
</dbReference>
<evidence type="ECO:0000313" key="11">
    <source>
        <dbReference type="EMBL" id="AVP96421.1"/>
    </source>
</evidence>
<name>A0A2P1PNK3_9GAMM</name>
<evidence type="ECO:0000256" key="2">
    <source>
        <dbReference type="ARBA" id="ARBA00022552"/>
    </source>
</evidence>
<dbReference type="AlphaFoldDB" id="A0A2P1PNK3"/>
<reference evidence="11 12" key="2">
    <citation type="submission" date="2018-03" db="EMBL/GenBank/DDBJ databases">
        <authorList>
            <person name="Keele B.F."/>
        </authorList>
    </citation>
    <scope>NUCLEOTIDE SEQUENCE [LARGE SCALE GENOMIC DNA]</scope>
    <source>
        <strain evidence="11 12">D13</strain>
    </source>
</reference>
<sequence>MTEILALCRAGFEPECVQELEQVMAEAECAGYGKTERDSGMVRFMLQGDLPGNLPGAESLIFARSLWPITLNLEHLDAKDRARPMLDWCEREQLQFADVRVECADSPAGEALRALCRGFESALLGLLKKAGRINRRERQALLVCLLSGQHALLGKVSAAQLAAAPRGGIVRLRFPGEAPSRSTLKLEEAFMVLLSETERERWLKPGMTAVDLGACPGGWTYQFVRRSIRVQAIDNGPMAESLMATGLVEHIRADGFQFRPKKAVDWLVCDMVEQPIRVASLMAAWLRDGHCQRAIFNLKLPMKKRYLEVQRCLQALQDEAGGKLLIRAKQLYHDREEITVLAARTS</sequence>
<feature type="active site" description="Proton acceptor" evidence="6">
    <location>
        <position position="299"/>
    </location>
</feature>
<evidence type="ECO:0000256" key="7">
    <source>
        <dbReference type="PIRSR" id="PIRSR028774-2"/>
    </source>
</evidence>
<feature type="domain" description="Ribosomal RNA methyltransferase FtsJ" evidence="8">
    <location>
        <begin position="180"/>
        <end position="272"/>
    </location>
</feature>
<dbReference type="RefSeq" id="WP_106890350.1">
    <property type="nucleotide sequence ID" value="NZ_CP027860.1"/>
</dbReference>
<feature type="binding site" evidence="7">
    <location>
        <position position="234"/>
    </location>
    <ligand>
        <name>S-adenosyl-L-methionine</name>
        <dbReference type="ChEBI" id="CHEBI:59789"/>
    </ligand>
</feature>
<dbReference type="SUPFAM" id="SSF53335">
    <property type="entry name" value="S-adenosyl-L-methionine-dependent methyltransferases"/>
    <property type="match status" value="1"/>
</dbReference>
<evidence type="ECO:0000259" key="10">
    <source>
        <dbReference type="Pfam" id="PF21239"/>
    </source>
</evidence>
<gene>
    <name evidence="11" type="ORF">C7S18_04080</name>
</gene>
<evidence type="ECO:0000313" key="12">
    <source>
        <dbReference type="Proteomes" id="UP000241074"/>
    </source>
</evidence>
<dbReference type="GO" id="GO:0008168">
    <property type="term" value="F:methyltransferase activity"/>
    <property type="evidence" value="ECO:0007669"/>
    <property type="project" value="UniProtKB-KW"/>
</dbReference>
<keyword evidence="12" id="KW-1185">Reference proteome</keyword>
<feature type="domain" description="Ribosomal RNA large subunit methyltransferase M THUMP-like" evidence="10">
    <location>
        <begin position="80"/>
        <end position="154"/>
    </location>
</feature>
<keyword evidence="3 11" id="KW-0489">Methyltransferase</keyword>
<accession>A0A2P1PNK3</accession>
<dbReference type="Proteomes" id="UP000241074">
    <property type="component" value="Chromosome"/>
</dbReference>
<dbReference type="Pfam" id="PF18125">
    <property type="entry name" value="RlmM_FDX"/>
    <property type="match status" value="1"/>
</dbReference>
<keyword evidence="1" id="KW-0963">Cytoplasm</keyword>
<evidence type="ECO:0000256" key="3">
    <source>
        <dbReference type="ARBA" id="ARBA00022603"/>
    </source>
</evidence>
<dbReference type="GO" id="GO:0032259">
    <property type="term" value="P:methylation"/>
    <property type="evidence" value="ECO:0007669"/>
    <property type="project" value="UniProtKB-KW"/>
</dbReference>
<dbReference type="Gene3D" id="3.40.50.150">
    <property type="entry name" value="Vaccinia Virus protein VP39"/>
    <property type="match status" value="1"/>
</dbReference>
<dbReference type="InterPro" id="IPR011224">
    <property type="entry name" value="rRNA_MeTrfase_M"/>
</dbReference>
<dbReference type="PANTHER" id="PTHR37524">
    <property type="entry name" value="RIBOSOMAL RNA LARGE SUBUNIT METHYLTRANSFERASE M"/>
    <property type="match status" value="1"/>
</dbReference>
<proteinExistence type="predicted"/>
<dbReference type="EMBL" id="CP027860">
    <property type="protein sequence ID" value="AVP96421.1"/>
    <property type="molecule type" value="Genomic_DNA"/>
</dbReference>
<dbReference type="OrthoDB" id="154490at2"/>
<evidence type="ECO:0000256" key="6">
    <source>
        <dbReference type="PIRSR" id="PIRSR028774-1"/>
    </source>
</evidence>
<evidence type="ECO:0000256" key="1">
    <source>
        <dbReference type="ARBA" id="ARBA00022490"/>
    </source>
</evidence>
<dbReference type="Gene3D" id="3.30.70.2810">
    <property type="match status" value="1"/>
</dbReference>
<dbReference type="PANTHER" id="PTHR37524:SF2">
    <property type="entry name" value="RIBOSOMAL RNA METHYLTRANSFERASE FTSJ DOMAIN-CONTAINING PROTEIN"/>
    <property type="match status" value="1"/>
</dbReference>
<feature type="domain" description="RlmM ferredoxin-like" evidence="9">
    <location>
        <begin position="1"/>
        <end position="48"/>
    </location>
</feature>
<reference evidence="11 12" key="1">
    <citation type="submission" date="2018-03" db="EMBL/GenBank/DDBJ databases">
        <title>Ahniella affigens gen. nov., sp. nov., a gammaproteobacterium isolated from sandy soil near a stream.</title>
        <authorList>
            <person name="Ko Y."/>
            <person name="Kim J.-H."/>
        </authorList>
    </citation>
    <scope>NUCLEOTIDE SEQUENCE [LARGE SCALE GENOMIC DNA]</scope>
    <source>
        <strain evidence="11 12">D13</strain>
    </source>
</reference>
<dbReference type="KEGG" id="xba:C7S18_04080"/>
<feature type="binding site" evidence="7">
    <location>
        <begin position="215"/>
        <end position="218"/>
    </location>
    <ligand>
        <name>S-adenosyl-L-methionine</name>
        <dbReference type="ChEBI" id="CHEBI:59789"/>
    </ligand>
</feature>
<dbReference type="GO" id="GO:0006364">
    <property type="term" value="P:rRNA processing"/>
    <property type="evidence" value="ECO:0007669"/>
    <property type="project" value="UniProtKB-KW"/>
</dbReference>
<evidence type="ECO:0000256" key="5">
    <source>
        <dbReference type="ARBA" id="ARBA00022691"/>
    </source>
</evidence>
<dbReference type="Gene3D" id="3.30.2300.20">
    <property type="match status" value="1"/>
</dbReference>
<dbReference type="InterPro" id="IPR029063">
    <property type="entry name" value="SAM-dependent_MTases_sf"/>
</dbReference>
<dbReference type="InterPro" id="IPR002877">
    <property type="entry name" value="RNA_MeTrfase_FtsJ_dom"/>
</dbReference>
<evidence type="ECO:0000256" key="4">
    <source>
        <dbReference type="ARBA" id="ARBA00022679"/>
    </source>
</evidence>
<feature type="binding site" evidence="7">
    <location>
        <position position="254"/>
    </location>
    <ligand>
        <name>S-adenosyl-L-methionine</name>
        <dbReference type="ChEBI" id="CHEBI:59789"/>
    </ligand>
</feature>
<evidence type="ECO:0000259" key="8">
    <source>
        <dbReference type="Pfam" id="PF01728"/>
    </source>
</evidence>
<dbReference type="InterPro" id="IPR040739">
    <property type="entry name" value="RlmM_FDX"/>
</dbReference>
<dbReference type="NCBIfam" id="NF008734">
    <property type="entry name" value="PRK11760.1"/>
    <property type="match status" value="1"/>
</dbReference>
<organism evidence="11 12">
    <name type="scientific">Ahniella affigens</name>
    <dbReference type="NCBI Taxonomy" id="2021234"/>
    <lineage>
        <taxon>Bacteria</taxon>
        <taxon>Pseudomonadati</taxon>
        <taxon>Pseudomonadota</taxon>
        <taxon>Gammaproteobacteria</taxon>
        <taxon>Lysobacterales</taxon>
        <taxon>Rhodanobacteraceae</taxon>
        <taxon>Ahniella</taxon>
    </lineage>
</organism>
<evidence type="ECO:0000259" key="9">
    <source>
        <dbReference type="Pfam" id="PF18125"/>
    </source>
</evidence>
<keyword evidence="4 11" id="KW-0808">Transferase</keyword>